<feature type="transmembrane region" description="Helical" evidence="10">
    <location>
        <begin position="65"/>
        <end position="87"/>
    </location>
</feature>
<evidence type="ECO:0000313" key="11">
    <source>
        <dbReference type="EMBL" id="NXO12316.1"/>
    </source>
</evidence>
<keyword evidence="8" id="KW-1015">Disulfide bond</keyword>
<feature type="transmembrane region" description="Helical" evidence="10">
    <location>
        <begin position="32"/>
        <end position="53"/>
    </location>
</feature>
<evidence type="ECO:0000256" key="10">
    <source>
        <dbReference type="SAM" id="Phobius"/>
    </source>
</evidence>
<evidence type="ECO:0000256" key="3">
    <source>
        <dbReference type="ARBA" id="ARBA00022448"/>
    </source>
</evidence>
<gene>
    <name evidence="11" type="primary">Slc7a13</name>
    <name evidence="11" type="ORF">ORIORI_R11412</name>
</gene>
<feature type="non-terminal residue" evidence="11">
    <location>
        <position position="1"/>
    </location>
</feature>
<comment type="similarity">
    <text evidence="2">Belongs to the amino acid-polyamine-organocation (APC) superfamily.</text>
</comment>
<evidence type="ECO:0000256" key="8">
    <source>
        <dbReference type="ARBA" id="ARBA00023157"/>
    </source>
</evidence>
<keyword evidence="3" id="KW-0813">Transport</keyword>
<comment type="subcellular location">
    <subcellularLocation>
        <location evidence="1">Apical cell membrane</location>
        <topology evidence="1">Multi-pass membrane protein</topology>
    </subcellularLocation>
</comment>
<keyword evidence="7 10" id="KW-0472">Membrane</keyword>
<dbReference type="GO" id="GO:0016324">
    <property type="term" value="C:apical plasma membrane"/>
    <property type="evidence" value="ECO:0007669"/>
    <property type="project" value="UniProtKB-SubCell"/>
</dbReference>
<keyword evidence="5 10" id="KW-0812">Transmembrane</keyword>
<dbReference type="PIRSF" id="PIRSF006060">
    <property type="entry name" value="AA_transporter"/>
    <property type="match status" value="1"/>
</dbReference>
<keyword evidence="6 10" id="KW-1133">Transmembrane helix</keyword>
<proteinExistence type="inferred from homology"/>
<feature type="transmembrane region" description="Helical" evidence="10">
    <location>
        <begin position="342"/>
        <end position="371"/>
    </location>
</feature>
<dbReference type="InterPro" id="IPR002293">
    <property type="entry name" value="AA/rel_permease1"/>
</dbReference>
<evidence type="ECO:0000256" key="4">
    <source>
        <dbReference type="ARBA" id="ARBA00022475"/>
    </source>
</evidence>
<feature type="compositionally biased region" description="Basic and acidic residues" evidence="9">
    <location>
        <begin position="8"/>
        <end position="20"/>
    </location>
</feature>
<feature type="transmembrane region" description="Helical" evidence="10">
    <location>
        <begin position="184"/>
        <end position="203"/>
    </location>
</feature>
<keyword evidence="4" id="KW-1003">Cell membrane</keyword>
<dbReference type="InterPro" id="IPR050598">
    <property type="entry name" value="AminoAcid_Transporter"/>
</dbReference>
<name>A0A7L1PLR7_ORIOR</name>
<evidence type="ECO:0000256" key="6">
    <source>
        <dbReference type="ARBA" id="ARBA00022989"/>
    </source>
</evidence>
<dbReference type="EMBL" id="VXBT01006737">
    <property type="protein sequence ID" value="NXO12316.1"/>
    <property type="molecule type" value="Genomic_DNA"/>
</dbReference>
<protein>
    <submittedName>
        <fullName evidence="11">S7A13 protein</fullName>
    </submittedName>
</protein>
<dbReference type="GO" id="GO:0015179">
    <property type="term" value="F:L-amino acid transmembrane transporter activity"/>
    <property type="evidence" value="ECO:0007669"/>
    <property type="project" value="TreeGrafter"/>
</dbReference>
<evidence type="ECO:0000256" key="7">
    <source>
        <dbReference type="ARBA" id="ARBA00023136"/>
    </source>
</evidence>
<feature type="transmembrane region" description="Helical" evidence="10">
    <location>
        <begin position="383"/>
        <end position="403"/>
    </location>
</feature>
<feature type="transmembrane region" description="Helical" evidence="10">
    <location>
        <begin position="415"/>
        <end position="436"/>
    </location>
</feature>
<feature type="transmembrane region" description="Helical" evidence="10">
    <location>
        <begin position="302"/>
        <end position="322"/>
    </location>
</feature>
<dbReference type="FunFam" id="1.20.1740.10:FF:000036">
    <property type="entry name" value="Solute carrier family 7 member 13"/>
    <property type="match status" value="1"/>
</dbReference>
<feature type="transmembrane region" description="Helical" evidence="10">
    <location>
        <begin position="155"/>
        <end position="178"/>
    </location>
</feature>
<evidence type="ECO:0000256" key="1">
    <source>
        <dbReference type="ARBA" id="ARBA00004424"/>
    </source>
</evidence>
<evidence type="ECO:0000256" key="9">
    <source>
        <dbReference type="SAM" id="MobiDB-lite"/>
    </source>
</evidence>
<comment type="caution">
    <text evidence="11">The sequence shown here is derived from an EMBL/GenBank/DDBJ whole genome shotgun (WGS) entry which is preliminary data.</text>
</comment>
<feature type="non-terminal residue" evidence="11">
    <location>
        <position position="494"/>
    </location>
</feature>
<dbReference type="PANTHER" id="PTHR11785:SF348">
    <property type="entry name" value="ASC-TYPE AMINO ACID TRANSPORTER 2"/>
    <property type="match status" value="1"/>
</dbReference>
<keyword evidence="12" id="KW-1185">Reference proteome</keyword>
<dbReference type="AlphaFoldDB" id="A0A7L1PLR7"/>
<feature type="transmembrane region" description="Helical" evidence="10">
    <location>
        <begin position="442"/>
        <end position="462"/>
    </location>
</feature>
<evidence type="ECO:0000256" key="2">
    <source>
        <dbReference type="ARBA" id="ARBA00009523"/>
    </source>
</evidence>
<reference evidence="11 12" key="1">
    <citation type="submission" date="2019-09" db="EMBL/GenBank/DDBJ databases">
        <title>Bird 10,000 Genomes (B10K) Project - Family phase.</title>
        <authorList>
            <person name="Zhang G."/>
        </authorList>
    </citation>
    <scope>NUCLEOTIDE SEQUENCE [LARGE SCALE GENOMIC DNA]</scope>
    <source>
        <strain evidence="11">B10K-DU-002-24</strain>
        <tissue evidence="11">Muscle</tissue>
    </source>
</reference>
<organism evidence="11 12">
    <name type="scientific">Oriolus oriolus</name>
    <name type="common">Eurasian golden oriole</name>
    <name type="synonym">Coracias oriolus</name>
    <dbReference type="NCBI Taxonomy" id="181099"/>
    <lineage>
        <taxon>Eukaryota</taxon>
        <taxon>Metazoa</taxon>
        <taxon>Chordata</taxon>
        <taxon>Craniata</taxon>
        <taxon>Vertebrata</taxon>
        <taxon>Euteleostomi</taxon>
        <taxon>Archelosauria</taxon>
        <taxon>Archosauria</taxon>
        <taxon>Dinosauria</taxon>
        <taxon>Saurischia</taxon>
        <taxon>Theropoda</taxon>
        <taxon>Coelurosauria</taxon>
        <taxon>Aves</taxon>
        <taxon>Neognathae</taxon>
        <taxon>Neoaves</taxon>
        <taxon>Telluraves</taxon>
        <taxon>Australaves</taxon>
        <taxon>Passeriformes</taxon>
        <taxon>Corvoidea</taxon>
        <taxon>Corvidae</taxon>
        <taxon>Oriolus</taxon>
    </lineage>
</organism>
<dbReference type="PANTHER" id="PTHR11785">
    <property type="entry name" value="AMINO ACID TRANSPORTER"/>
    <property type="match status" value="1"/>
</dbReference>
<evidence type="ECO:0000313" key="12">
    <source>
        <dbReference type="Proteomes" id="UP000534407"/>
    </source>
</evidence>
<dbReference type="Gene3D" id="1.20.1740.10">
    <property type="entry name" value="Amino acid/polyamine transporter I"/>
    <property type="match status" value="1"/>
</dbReference>
<feature type="region of interest" description="Disordered" evidence="9">
    <location>
        <begin position="1"/>
        <end position="20"/>
    </location>
</feature>
<dbReference type="Pfam" id="PF13520">
    <property type="entry name" value="AA_permease_2"/>
    <property type="match status" value="1"/>
</dbReference>
<accession>A0A7L1PLR7</accession>
<feature type="transmembrane region" description="Helical" evidence="10">
    <location>
        <begin position="259"/>
        <end position="282"/>
    </location>
</feature>
<sequence>EKKQKKMGKGENSDSKDVQRKEKAKIQLKRNIGYFDGVSFIIGTIVGAGIFVSPTGVLKHSLLNVGVALTIWTASGLVSLMGALCYAELGTALPFSGGEYSHIKRGLGSLPAFIFIWTSTFTKPASNAARALLFAEYVTQPFYGICPAPDVLKKCLALAVLWSLGILNGLSVKMAAWVQTVFTLLKMMALTVIAVGGIVLLVARQKESLARFEDMFGSEIPNASQVAEAFFQGLYAYGGWWSLNYMAEEMKSPSRNIPLTVMTAVPAVIVFYLLVNISYLTVLTPKEIISSVAVAVTWADRVIPSVAWIIPLSVAVSIFGALNSSMFTLGRLSYAGSQSGHLPVLISMLNVHSCTPAPAMIFSTIIASIFIIPSDLITLTNYFGFSAWLMIGLTCASLIVLRYREPHLHRPYKVFLPVPFVMVAVSFFLVLAPIVWSPNLQYVYAFLFMLGSLIVYLPFVHFKLHFAFLDKITCHLQLLLEVCPADGTAEGKCE</sequence>
<dbReference type="Proteomes" id="UP000534407">
    <property type="component" value="Unassembled WGS sequence"/>
</dbReference>
<evidence type="ECO:0000256" key="5">
    <source>
        <dbReference type="ARBA" id="ARBA00022692"/>
    </source>
</evidence>